<feature type="region of interest" description="Disordered" evidence="1">
    <location>
        <begin position="24"/>
        <end position="74"/>
    </location>
</feature>
<dbReference type="Gramene" id="LPERR03G16200.1">
    <property type="protein sequence ID" value="LPERR03G16200.1"/>
    <property type="gene ID" value="LPERR03G16200"/>
</dbReference>
<evidence type="ECO:0000256" key="1">
    <source>
        <dbReference type="SAM" id="MobiDB-lite"/>
    </source>
</evidence>
<reference evidence="2" key="3">
    <citation type="submission" date="2015-04" db="UniProtKB">
        <authorList>
            <consortium name="EnsemblPlants"/>
        </authorList>
    </citation>
    <scope>IDENTIFICATION</scope>
</reference>
<organism evidence="2 3">
    <name type="scientific">Leersia perrieri</name>
    <dbReference type="NCBI Taxonomy" id="77586"/>
    <lineage>
        <taxon>Eukaryota</taxon>
        <taxon>Viridiplantae</taxon>
        <taxon>Streptophyta</taxon>
        <taxon>Embryophyta</taxon>
        <taxon>Tracheophyta</taxon>
        <taxon>Spermatophyta</taxon>
        <taxon>Magnoliopsida</taxon>
        <taxon>Liliopsida</taxon>
        <taxon>Poales</taxon>
        <taxon>Poaceae</taxon>
        <taxon>BOP clade</taxon>
        <taxon>Oryzoideae</taxon>
        <taxon>Oryzeae</taxon>
        <taxon>Oryzinae</taxon>
        <taxon>Leersia</taxon>
    </lineage>
</organism>
<keyword evidence="3" id="KW-1185">Reference proteome</keyword>
<feature type="compositionally biased region" description="Low complexity" evidence="1">
    <location>
        <begin position="33"/>
        <end position="42"/>
    </location>
</feature>
<dbReference type="Proteomes" id="UP000032180">
    <property type="component" value="Chromosome 3"/>
</dbReference>
<reference evidence="3" key="2">
    <citation type="submission" date="2013-12" db="EMBL/GenBank/DDBJ databases">
        <authorList>
            <person name="Yu Y."/>
            <person name="Lee S."/>
            <person name="de Baynast K."/>
            <person name="Wissotski M."/>
            <person name="Liu L."/>
            <person name="Talag J."/>
            <person name="Goicoechea J."/>
            <person name="Angelova A."/>
            <person name="Jetty R."/>
            <person name="Kudrna D."/>
            <person name="Golser W."/>
            <person name="Rivera L."/>
            <person name="Zhang J."/>
            <person name="Wing R."/>
        </authorList>
    </citation>
    <scope>NUCLEOTIDE SEQUENCE</scope>
</reference>
<protein>
    <submittedName>
        <fullName evidence="2">Uncharacterized protein</fullName>
    </submittedName>
</protein>
<evidence type="ECO:0000313" key="2">
    <source>
        <dbReference type="EnsemblPlants" id="LPERR03G16200.1"/>
    </source>
</evidence>
<reference evidence="2 3" key="1">
    <citation type="submission" date="2012-08" db="EMBL/GenBank/DDBJ databases">
        <title>Oryza genome evolution.</title>
        <authorList>
            <person name="Wing R.A."/>
        </authorList>
    </citation>
    <scope>NUCLEOTIDE SEQUENCE</scope>
</reference>
<dbReference type="AlphaFoldDB" id="A0A0D9VUE9"/>
<evidence type="ECO:0000313" key="3">
    <source>
        <dbReference type="Proteomes" id="UP000032180"/>
    </source>
</evidence>
<proteinExistence type="predicted"/>
<dbReference type="EnsemblPlants" id="LPERR03G16200.1">
    <property type="protein sequence ID" value="LPERR03G16200.1"/>
    <property type="gene ID" value="LPERR03G16200"/>
</dbReference>
<sequence>MTNLPLSFSSLPTHCLLLPCAASPQNPSRRRYAAAAGPARSGEPPPHRTPARPAQGGARVRRPDAQANAPVRRPGNPFFPPLLWDWADAAVLASSGETPAAVPDGAPGRGQASQLDLSVRCEAIDWISKFSSNLERSSAGVMRMPMFSKKQVVEFILRGITEFLKCVTIQQVHMLAITSTTPIVQICLG</sequence>
<name>A0A0D9VUE9_9ORYZ</name>
<dbReference type="HOGENOM" id="CLU_1436372_0_0_1"/>
<accession>A0A0D9VUE9</accession>